<accession>A0A5C7G131</accession>
<evidence type="ECO:0000256" key="5">
    <source>
        <dbReference type="SAM" id="SignalP"/>
    </source>
</evidence>
<dbReference type="Pfam" id="PF07715">
    <property type="entry name" value="Plug"/>
    <property type="match status" value="1"/>
</dbReference>
<dbReference type="InterPro" id="IPR000531">
    <property type="entry name" value="Beta-barrel_TonB"/>
</dbReference>
<dbReference type="InterPro" id="IPR008969">
    <property type="entry name" value="CarboxyPept-like_regulatory"/>
</dbReference>
<comment type="subcellular location">
    <subcellularLocation>
        <location evidence="1 4">Cell outer membrane</location>
    </subcellularLocation>
</comment>
<comment type="similarity">
    <text evidence="4">Belongs to the TonB-dependent receptor family.</text>
</comment>
<dbReference type="PANTHER" id="PTHR40980">
    <property type="entry name" value="PLUG DOMAIN-CONTAINING PROTEIN"/>
    <property type="match status" value="1"/>
</dbReference>
<evidence type="ECO:0000259" key="6">
    <source>
        <dbReference type="Pfam" id="PF00593"/>
    </source>
</evidence>
<evidence type="ECO:0000313" key="9">
    <source>
        <dbReference type="Proteomes" id="UP000321907"/>
    </source>
</evidence>
<dbReference type="InterPro" id="IPR012910">
    <property type="entry name" value="Plug_dom"/>
</dbReference>
<evidence type="ECO:0000313" key="8">
    <source>
        <dbReference type="EMBL" id="TXF91489.1"/>
    </source>
</evidence>
<organism evidence="8 9">
    <name type="scientific">Neolewinella aurantiaca</name>
    <dbReference type="NCBI Taxonomy" id="2602767"/>
    <lineage>
        <taxon>Bacteria</taxon>
        <taxon>Pseudomonadati</taxon>
        <taxon>Bacteroidota</taxon>
        <taxon>Saprospiria</taxon>
        <taxon>Saprospirales</taxon>
        <taxon>Lewinellaceae</taxon>
        <taxon>Neolewinella</taxon>
    </lineage>
</organism>
<feature type="chain" id="PRO_5022705685" evidence="5">
    <location>
        <begin position="28"/>
        <end position="996"/>
    </location>
</feature>
<dbReference type="InterPro" id="IPR037066">
    <property type="entry name" value="Plug_dom_sf"/>
</dbReference>
<proteinExistence type="inferred from homology"/>
<dbReference type="OrthoDB" id="8727862at2"/>
<keyword evidence="5" id="KW-0732">Signal</keyword>
<dbReference type="Proteomes" id="UP000321907">
    <property type="component" value="Unassembled WGS sequence"/>
</dbReference>
<dbReference type="NCBIfam" id="TIGR01782">
    <property type="entry name" value="TonB-Xanth-Caul"/>
    <property type="match status" value="1"/>
</dbReference>
<reference evidence="8 9" key="1">
    <citation type="submission" date="2019-08" db="EMBL/GenBank/DDBJ databases">
        <title>Lewinella sp. strain SSH13 Genome sequencing and assembly.</title>
        <authorList>
            <person name="Kim I."/>
        </authorList>
    </citation>
    <scope>NUCLEOTIDE SEQUENCE [LARGE SCALE GENOMIC DNA]</scope>
    <source>
        <strain evidence="8 9">SSH13</strain>
    </source>
</reference>
<keyword evidence="8" id="KW-0675">Receptor</keyword>
<evidence type="ECO:0000256" key="2">
    <source>
        <dbReference type="ARBA" id="ARBA00023136"/>
    </source>
</evidence>
<evidence type="ECO:0000256" key="4">
    <source>
        <dbReference type="RuleBase" id="RU003357"/>
    </source>
</evidence>
<dbReference type="GO" id="GO:0009279">
    <property type="term" value="C:cell outer membrane"/>
    <property type="evidence" value="ECO:0007669"/>
    <property type="project" value="UniProtKB-SubCell"/>
</dbReference>
<keyword evidence="9" id="KW-1185">Reference proteome</keyword>
<keyword evidence="2 4" id="KW-0472">Membrane</keyword>
<feature type="signal peptide" evidence="5">
    <location>
        <begin position="1"/>
        <end position="27"/>
    </location>
</feature>
<gene>
    <name evidence="8" type="ORF">FUA23_01990</name>
</gene>
<dbReference type="EMBL" id="VOXD01000002">
    <property type="protein sequence ID" value="TXF91489.1"/>
    <property type="molecule type" value="Genomic_DNA"/>
</dbReference>
<evidence type="ECO:0000256" key="3">
    <source>
        <dbReference type="ARBA" id="ARBA00023237"/>
    </source>
</evidence>
<feature type="domain" description="TonB-dependent receptor plug" evidence="7">
    <location>
        <begin position="140"/>
        <end position="225"/>
    </location>
</feature>
<dbReference type="PANTHER" id="PTHR40980:SF4">
    <property type="entry name" value="TONB-DEPENDENT RECEPTOR-LIKE BETA-BARREL DOMAIN-CONTAINING PROTEIN"/>
    <property type="match status" value="1"/>
</dbReference>
<comment type="caution">
    <text evidence="8">The sequence shown here is derived from an EMBL/GenBank/DDBJ whole genome shotgun (WGS) entry which is preliminary data.</text>
</comment>
<dbReference type="Pfam" id="PF00593">
    <property type="entry name" value="TonB_dep_Rec_b-barrel"/>
    <property type="match status" value="1"/>
</dbReference>
<evidence type="ECO:0000256" key="1">
    <source>
        <dbReference type="ARBA" id="ARBA00004442"/>
    </source>
</evidence>
<dbReference type="InterPro" id="IPR036942">
    <property type="entry name" value="Beta-barrel_TonB_sf"/>
</dbReference>
<dbReference type="Gene3D" id="2.60.40.1120">
    <property type="entry name" value="Carboxypeptidase-like, regulatory domain"/>
    <property type="match status" value="1"/>
</dbReference>
<sequence>MHLNDFHRNRFRLATLLWLFSAGFIFAQTATVSGTLTAEGEVLIGASVLLEDTSSGSVTDYDGNFILKNLPAGTHRLVMSYIGYQPDTLEVELESGEHRSLGVIQLGISANALDAVTVNATLDRSGEAGSRLQMLQSDRIANVISKESIQRLPDQNAGEAIGRMAGVVLESDQGEGKYVSFRGTPVDWSSTLVNGDRMPIANEEMVGRALNFDVLPTSLISYIENSISLTPDLEGDAIGGTANLITRVAPEEGFSLDLRAGSGYNLKAGKPIWNGSASYGTRLLGGKLGVLAGGSVFSRNWSTDNYEIFYGSNDNHSIERLELRKYDGLKTSYGANLYADYRITDDHVLHTSGFIGVTNDDEFNRKTQFNWVAGVGQSIRLQNIHNILNNRLYGGEIGGRHGKERLQLNWKVATYGNRFSYGDAPFGENDARNGYHVVEFEKVVRFNDYLQLDRDGNPTDPANAFTRLKLLDIDSPVEGYGDHYDQLIPSYDNIVAVKPSDTMFVFSKAYSELNQHVEQDPVVAQLDLNFKPNSRQSFKLGTKYRAKTGERTLGLDAWVRNPRDREVIVSEDYNGEAVSNGSDFLSEIGAPYQGMLFPFLTEAQTDNFVTGLGDRLEYLPFGTRTPFYKQFVGSSFRYEEDVMAAYAMGKWEINDRLTITGGIRWEETMVDIRADTVKEDIVNNERIIEETRLKRDYGAVLPMANIRYELAEKSLLRLSLSRSFRRPNFNELKPGEPEIHYTHFHILYGNPDLKPTFSWNGDLSVQRFFGLQGMVMASVYYKRVTDHIFASFETQMLDISSEANQFIVPGGLAAKRYQNAPIAHLAGFELTATQKLGFISAALRDVEVAFNYTHTRSRMEIDARDELQALPRQSPNLLNARLSYDGQKLHANVGISYRDDYLEELNLFAIQDPVTGEPTIIQQNSDYDIFVGKALNMDASVGYRFTPRLSVVAEANNLLNTPYVVYRGRRERPVQTEYYGQRAQLSITYQLAGSDK</sequence>
<keyword evidence="4" id="KW-0798">TonB box</keyword>
<feature type="domain" description="TonB-dependent receptor-like beta-barrel" evidence="6">
    <location>
        <begin position="509"/>
        <end position="958"/>
    </location>
</feature>
<name>A0A5C7G131_9BACT</name>
<protein>
    <submittedName>
        <fullName evidence="8">TonB-dependent receptor</fullName>
    </submittedName>
</protein>
<dbReference type="InterPro" id="IPR010104">
    <property type="entry name" value="TonB_rcpt_bac"/>
</dbReference>
<evidence type="ECO:0000259" key="7">
    <source>
        <dbReference type="Pfam" id="PF07715"/>
    </source>
</evidence>
<dbReference type="Gene3D" id="2.170.130.10">
    <property type="entry name" value="TonB-dependent receptor, plug domain"/>
    <property type="match status" value="1"/>
</dbReference>
<dbReference type="SUPFAM" id="SSF49464">
    <property type="entry name" value="Carboxypeptidase regulatory domain-like"/>
    <property type="match status" value="1"/>
</dbReference>
<keyword evidence="3" id="KW-0998">Cell outer membrane</keyword>
<dbReference type="RefSeq" id="WP_147929029.1">
    <property type="nucleotide sequence ID" value="NZ_VOXD01000002.1"/>
</dbReference>
<dbReference type="AlphaFoldDB" id="A0A5C7G131"/>
<dbReference type="Gene3D" id="2.40.170.20">
    <property type="entry name" value="TonB-dependent receptor, beta-barrel domain"/>
    <property type="match status" value="1"/>
</dbReference>
<dbReference type="SUPFAM" id="SSF56935">
    <property type="entry name" value="Porins"/>
    <property type="match status" value="1"/>
</dbReference>
<dbReference type="Pfam" id="PF13715">
    <property type="entry name" value="CarbopepD_reg_2"/>
    <property type="match status" value="1"/>
</dbReference>